<evidence type="ECO:0000313" key="2">
    <source>
        <dbReference type="Proteomes" id="UP000250043"/>
    </source>
</evidence>
<protein>
    <submittedName>
        <fullName evidence="1">Uncharacterized protein</fullName>
    </submittedName>
</protein>
<proteinExistence type="predicted"/>
<dbReference type="Proteomes" id="UP000250043">
    <property type="component" value="Unassembled WGS sequence"/>
</dbReference>
<reference evidence="1 2" key="1">
    <citation type="submission" date="2016-07" db="EMBL/GenBank/DDBJ databases">
        <title>Draft genome of the white-rot fungus Obba rivulosa 3A-2.</title>
        <authorList>
            <consortium name="DOE Joint Genome Institute"/>
            <person name="Miettinen O."/>
            <person name="Riley R."/>
            <person name="Acob R."/>
            <person name="Barry K."/>
            <person name="Cullen D."/>
            <person name="De Vries R."/>
            <person name="Hainaut M."/>
            <person name="Hatakka A."/>
            <person name="Henrissat B."/>
            <person name="Hilden K."/>
            <person name="Kuo R."/>
            <person name="Labutti K."/>
            <person name="Lipzen A."/>
            <person name="Makela M.R."/>
            <person name="Sandor L."/>
            <person name="Spatafora J.W."/>
            <person name="Grigoriev I.V."/>
            <person name="Hibbett D.S."/>
        </authorList>
    </citation>
    <scope>NUCLEOTIDE SEQUENCE [LARGE SCALE GENOMIC DNA]</scope>
    <source>
        <strain evidence="1 2">3A-2</strain>
    </source>
</reference>
<name>A0A8E2B2K8_9APHY</name>
<keyword evidence="2" id="KW-1185">Reference proteome</keyword>
<organism evidence="1 2">
    <name type="scientific">Obba rivulosa</name>
    <dbReference type="NCBI Taxonomy" id="1052685"/>
    <lineage>
        <taxon>Eukaryota</taxon>
        <taxon>Fungi</taxon>
        <taxon>Dikarya</taxon>
        <taxon>Basidiomycota</taxon>
        <taxon>Agaricomycotina</taxon>
        <taxon>Agaricomycetes</taxon>
        <taxon>Polyporales</taxon>
        <taxon>Gelatoporiaceae</taxon>
        <taxon>Obba</taxon>
    </lineage>
</organism>
<evidence type="ECO:0000313" key="1">
    <source>
        <dbReference type="EMBL" id="OCH92690.1"/>
    </source>
</evidence>
<dbReference type="EMBL" id="KV722365">
    <property type="protein sequence ID" value="OCH92690.1"/>
    <property type="molecule type" value="Genomic_DNA"/>
</dbReference>
<accession>A0A8E2B2K8</accession>
<sequence>MRLMIVAVYICSFIELSCDELRDFRRKQATQVAWAVALGTLRGTTYRWTRGGETLAAATMLCNMFGTKDAGEVLGLHISSLHWLAYPQSAP</sequence>
<gene>
    <name evidence="1" type="ORF">OBBRIDRAFT_417706</name>
</gene>
<dbReference type="AlphaFoldDB" id="A0A8E2B2K8"/>